<gene>
    <name evidence="1" type="ORF">SAMN02745248_02392</name>
</gene>
<name>A0A1M6RYN3_9CLOT</name>
<keyword evidence="2" id="KW-1185">Reference proteome</keyword>
<accession>A0A1M6RYN3</accession>
<proteinExistence type="predicted"/>
<dbReference type="Proteomes" id="UP000183952">
    <property type="component" value="Unassembled WGS sequence"/>
</dbReference>
<organism evidence="1 2">
    <name type="scientific">Hathewaya proteolytica DSM 3090</name>
    <dbReference type="NCBI Taxonomy" id="1121331"/>
    <lineage>
        <taxon>Bacteria</taxon>
        <taxon>Bacillati</taxon>
        <taxon>Bacillota</taxon>
        <taxon>Clostridia</taxon>
        <taxon>Eubacteriales</taxon>
        <taxon>Clostridiaceae</taxon>
        <taxon>Hathewaya</taxon>
    </lineage>
</organism>
<protein>
    <submittedName>
        <fullName evidence="1">Uncharacterized protein</fullName>
    </submittedName>
</protein>
<dbReference type="EMBL" id="FRAD01000025">
    <property type="protein sequence ID" value="SHK37468.1"/>
    <property type="molecule type" value="Genomic_DNA"/>
</dbReference>
<sequence length="53" mass="6287">MDKSELIISHLESKMHELDKKALALPRSEFDEYIEIVNQVTFLDELIDEIKRI</sequence>
<evidence type="ECO:0000313" key="1">
    <source>
        <dbReference type="EMBL" id="SHK37468.1"/>
    </source>
</evidence>
<reference evidence="1 2" key="1">
    <citation type="submission" date="2016-11" db="EMBL/GenBank/DDBJ databases">
        <authorList>
            <person name="Jaros S."/>
            <person name="Januszkiewicz K."/>
            <person name="Wedrychowicz H."/>
        </authorList>
    </citation>
    <scope>NUCLEOTIDE SEQUENCE [LARGE SCALE GENOMIC DNA]</scope>
    <source>
        <strain evidence="1 2">DSM 3090</strain>
    </source>
</reference>
<evidence type="ECO:0000313" key="2">
    <source>
        <dbReference type="Proteomes" id="UP000183952"/>
    </source>
</evidence>
<dbReference type="AlphaFoldDB" id="A0A1M6RYN3"/>